<keyword evidence="2" id="KW-1185">Reference proteome</keyword>
<evidence type="ECO:0000313" key="1">
    <source>
        <dbReference type="EMBL" id="MPC37000.1"/>
    </source>
</evidence>
<comment type="caution">
    <text evidence="1">The sequence shown here is derived from an EMBL/GenBank/DDBJ whole genome shotgun (WGS) entry which is preliminary data.</text>
</comment>
<organism evidence="1 2">
    <name type="scientific">Portunus trituberculatus</name>
    <name type="common">Swimming crab</name>
    <name type="synonym">Neptunus trituberculatus</name>
    <dbReference type="NCBI Taxonomy" id="210409"/>
    <lineage>
        <taxon>Eukaryota</taxon>
        <taxon>Metazoa</taxon>
        <taxon>Ecdysozoa</taxon>
        <taxon>Arthropoda</taxon>
        <taxon>Crustacea</taxon>
        <taxon>Multicrustacea</taxon>
        <taxon>Malacostraca</taxon>
        <taxon>Eumalacostraca</taxon>
        <taxon>Eucarida</taxon>
        <taxon>Decapoda</taxon>
        <taxon>Pleocyemata</taxon>
        <taxon>Brachyura</taxon>
        <taxon>Eubrachyura</taxon>
        <taxon>Portunoidea</taxon>
        <taxon>Portunidae</taxon>
        <taxon>Portuninae</taxon>
        <taxon>Portunus</taxon>
    </lineage>
</organism>
<evidence type="ECO:0000313" key="2">
    <source>
        <dbReference type="Proteomes" id="UP000324222"/>
    </source>
</evidence>
<accession>A0A5B7EQI8</accession>
<reference evidence="1 2" key="1">
    <citation type="submission" date="2019-05" db="EMBL/GenBank/DDBJ databases">
        <title>Another draft genome of Portunus trituberculatus and its Hox gene families provides insights of decapod evolution.</title>
        <authorList>
            <person name="Jeong J.-H."/>
            <person name="Song I."/>
            <person name="Kim S."/>
            <person name="Choi T."/>
            <person name="Kim D."/>
            <person name="Ryu S."/>
            <person name="Kim W."/>
        </authorList>
    </citation>
    <scope>NUCLEOTIDE SEQUENCE [LARGE SCALE GENOMIC DNA]</scope>
    <source>
        <tissue evidence="1">Muscle</tissue>
    </source>
</reference>
<dbReference type="Proteomes" id="UP000324222">
    <property type="component" value="Unassembled WGS sequence"/>
</dbReference>
<dbReference type="EMBL" id="VSRR010003654">
    <property type="protein sequence ID" value="MPC37000.1"/>
    <property type="molecule type" value="Genomic_DNA"/>
</dbReference>
<name>A0A5B7EQI8_PORTR</name>
<protein>
    <submittedName>
        <fullName evidence="1">Uncharacterized protein</fullName>
    </submittedName>
</protein>
<dbReference type="AlphaFoldDB" id="A0A5B7EQI8"/>
<gene>
    <name evidence="1" type="ORF">E2C01_030472</name>
</gene>
<proteinExistence type="predicted"/>
<sequence length="36" mass="4221">MATEAIKSNPKHLRTCKQSDDKYYTTKQLFFKGNNI</sequence>